<accession>A0A5C2S3Z7</accession>
<proteinExistence type="predicted"/>
<dbReference type="AlphaFoldDB" id="A0A5C2S3Z7"/>
<evidence type="ECO:0000313" key="1">
    <source>
        <dbReference type="EMBL" id="RPD58242.1"/>
    </source>
</evidence>
<sequence>MLVQMPCDAGIDMMMTKLSHNLLLMVQNLNLESKEEEEHKEDTAIPLADQLNKLIGAVKKKYQQALDMSQTNQGLISESLTLANPHVVYTLNNCHKSILAMYNKQNVSEAEWRLSWDTIHNLIWLQRRLERCCAQGPSAGSEQPNYFIL</sequence>
<gene>
    <name evidence="1" type="ORF">L227DRAFT_191783</name>
</gene>
<organism evidence="1 2">
    <name type="scientific">Lentinus tigrinus ALCF2SS1-6</name>
    <dbReference type="NCBI Taxonomy" id="1328759"/>
    <lineage>
        <taxon>Eukaryota</taxon>
        <taxon>Fungi</taxon>
        <taxon>Dikarya</taxon>
        <taxon>Basidiomycota</taxon>
        <taxon>Agaricomycotina</taxon>
        <taxon>Agaricomycetes</taxon>
        <taxon>Polyporales</taxon>
        <taxon>Polyporaceae</taxon>
        <taxon>Lentinus</taxon>
    </lineage>
</organism>
<evidence type="ECO:0000313" key="2">
    <source>
        <dbReference type="Proteomes" id="UP000313359"/>
    </source>
</evidence>
<dbReference type="EMBL" id="ML122276">
    <property type="protein sequence ID" value="RPD58242.1"/>
    <property type="molecule type" value="Genomic_DNA"/>
</dbReference>
<keyword evidence="2" id="KW-1185">Reference proteome</keyword>
<name>A0A5C2S3Z7_9APHY</name>
<protein>
    <submittedName>
        <fullName evidence="1">Uncharacterized protein</fullName>
    </submittedName>
</protein>
<dbReference type="Proteomes" id="UP000313359">
    <property type="component" value="Unassembled WGS sequence"/>
</dbReference>
<reference evidence="1" key="1">
    <citation type="journal article" date="2018" name="Genome Biol. Evol.">
        <title>Genomics and development of Lentinus tigrinus, a white-rot wood-decaying mushroom with dimorphic fruiting bodies.</title>
        <authorList>
            <person name="Wu B."/>
            <person name="Xu Z."/>
            <person name="Knudson A."/>
            <person name="Carlson A."/>
            <person name="Chen N."/>
            <person name="Kovaka S."/>
            <person name="LaButti K."/>
            <person name="Lipzen A."/>
            <person name="Pennachio C."/>
            <person name="Riley R."/>
            <person name="Schakwitz W."/>
            <person name="Umezawa K."/>
            <person name="Ohm R.A."/>
            <person name="Grigoriev I.V."/>
            <person name="Nagy L.G."/>
            <person name="Gibbons J."/>
            <person name="Hibbett D."/>
        </authorList>
    </citation>
    <scope>NUCLEOTIDE SEQUENCE [LARGE SCALE GENOMIC DNA]</scope>
    <source>
        <strain evidence="1">ALCF2SS1-6</strain>
    </source>
</reference>